<accession>A0A927IKA5</accession>
<organism evidence="2 3">
    <name type="scientific">Pelagicoccus enzymogenes</name>
    <dbReference type="NCBI Taxonomy" id="2773457"/>
    <lineage>
        <taxon>Bacteria</taxon>
        <taxon>Pseudomonadati</taxon>
        <taxon>Verrucomicrobiota</taxon>
        <taxon>Opitutia</taxon>
        <taxon>Puniceicoccales</taxon>
        <taxon>Pelagicoccaceae</taxon>
        <taxon>Pelagicoccus</taxon>
    </lineage>
</organism>
<dbReference type="EMBL" id="JACYFG010000061">
    <property type="protein sequence ID" value="MBD5782415.1"/>
    <property type="molecule type" value="Genomic_DNA"/>
</dbReference>
<feature type="transmembrane region" description="Helical" evidence="1">
    <location>
        <begin position="168"/>
        <end position="188"/>
    </location>
</feature>
<evidence type="ECO:0000313" key="3">
    <source>
        <dbReference type="Proteomes" id="UP000622317"/>
    </source>
</evidence>
<protein>
    <recommendedName>
        <fullName evidence="4">DUF4013 domain-containing protein</fullName>
    </recommendedName>
</protein>
<sequence>MLKVIYSVEPQKADTEQKIDLSVSLGFRSAFLFPLQSKVARREVAIGAIWLLVPLVGWILNMGHRIMMTHRMQNGLSAWPAWRDYPSLLKYGTITFLGMVEYHSPAVLCCAIAYAYEVSWLYPISAILWIMATIAVPGYMSHYCLAFDYREIFDPFKALRRVFQGGTAYWHAWSIAFAALLISFAGLIAFGIGFLFTSVWFWQVAGFCFARVFTNKYELKGSSQIYE</sequence>
<reference evidence="2" key="1">
    <citation type="submission" date="2020-09" db="EMBL/GenBank/DDBJ databases">
        <title>Pelagicoccus enzymogenes sp. nov. with an EPS production, isolated from marine sediment.</title>
        <authorList>
            <person name="Feng X."/>
        </authorList>
    </citation>
    <scope>NUCLEOTIDE SEQUENCE</scope>
    <source>
        <strain evidence="2">NFK12</strain>
    </source>
</reference>
<dbReference type="AlphaFoldDB" id="A0A927IKA5"/>
<keyword evidence="1" id="KW-1133">Transmembrane helix</keyword>
<keyword evidence="3" id="KW-1185">Reference proteome</keyword>
<name>A0A927IKA5_9BACT</name>
<feature type="transmembrane region" description="Helical" evidence="1">
    <location>
        <begin position="120"/>
        <end position="147"/>
    </location>
</feature>
<keyword evidence="1" id="KW-0812">Transmembrane</keyword>
<comment type="caution">
    <text evidence="2">The sequence shown here is derived from an EMBL/GenBank/DDBJ whole genome shotgun (WGS) entry which is preliminary data.</text>
</comment>
<feature type="transmembrane region" description="Helical" evidence="1">
    <location>
        <begin position="194"/>
        <end position="213"/>
    </location>
</feature>
<feature type="transmembrane region" description="Helical" evidence="1">
    <location>
        <begin position="44"/>
        <end position="63"/>
    </location>
</feature>
<evidence type="ECO:0000256" key="1">
    <source>
        <dbReference type="SAM" id="Phobius"/>
    </source>
</evidence>
<evidence type="ECO:0000313" key="2">
    <source>
        <dbReference type="EMBL" id="MBD5782415.1"/>
    </source>
</evidence>
<evidence type="ECO:0008006" key="4">
    <source>
        <dbReference type="Google" id="ProtNLM"/>
    </source>
</evidence>
<keyword evidence="1" id="KW-0472">Membrane</keyword>
<dbReference type="Proteomes" id="UP000622317">
    <property type="component" value="Unassembled WGS sequence"/>
</dbReference>
<gene>
    <name evidence="2" type="ORF">IEN85_23145</name>
</gene>
<dbReference type="RefSeq" id="WP_191619498.1">
    <property type="nucleotide sequence ID" value="NZ_JACYFG010000061.1"/>
</dbReference>
<proteinExistence type="predicted"/>
<feature type="transmembrane region" description="Helical" evidence="1">
    <location>
        <begin position="91"/>
        <end position="114"/>
    </location>
</feature>